<evidence type="ECO:0000256" key="1">
    <source>
        <dbReference type="ARBA" id="ARBA00006194"/>
    </source>
</evidence>
<dbReference type="InterPro" id="IPR001971">
    <property type="entry name" value="Ribosomal_uS11"/>
</dbReference>
<evidence type="ECO:0000313" key="5">
    <source>
        <dbReference type="EMBL" id="KAL2888638.1"/>
    </source>
</evidence>
<evidence type="ECO:0000256" key="3">
    <source>
        <dbReference type="ARBA" id="ARBA00023274"/>
    </source>
</evidence>
<dbReference type="InterPro" id="IPR036967">
    <property type="entry name" value="Ribosomal_uS11_sf"/>
</dbReference>
<keyword evidence="2 5" id="KW-0689">Ribosomal protein</keyword>
<name>A0ABR4MK34_9PEZI</name>
<accession>A0ABR4MK34</accession>
<gene>
    <name evidence="5" type="ORF">HOO65_030139</name>
</gene>
<dbReference type="Pfam" id="PF00411">
    <property type="entry name" value="Ribosomal_S11"/>
    <property type="match status" value="1"/>
</dbReference>
<comment type="similarity">
    <text evidence="1">Belongs to the universal ribosomal protein uS11 family.</text>
</comment>
<organism evidence="5 6">
    <name type="scientific">Ceratocystis lukuohia</name>
    <dbReference type="NCBI Taxonomy" id="2019550"/>
    <lineage>
        <taxon>Eukaryota</taxon>
        <taxon>Fungi</taxon>
        <taxon>Dikarya</taxon>
        <taxon>Ascomycota</taxon>
        <taxon>Pezizomycotina</taxon>
        <taxon>Sordariomycetes</taxon>
        <taxon>Hypocreomycetidae</taxon>
        <taxon>Microascales</taxon>
        <taxon>Ceratocystidaceae</taxon>
        <taxon>Ceratocystis</taxon>
    </lineage>
</organism>
<dbReference type="Gene3D" id="3.30.420.80">
    <property type="entry name" value="Ribosomal protein S11"/>
    <property type="match status" value="1"/>
</dbReference>
<dbReference type="EMBL" id="JABSNW010000003">
    <property type="protein sequence ID" value="KAL2888638.1"/>
    <property type="molecule type" value="Genomic_DNA"/>
</dbReference>
<feature type="region of interest" description="Disordered" evidence="4">
    <location>
        <begin position="46"/>
        <end position="130"/>
    </location>
</feature>
<comment type="caution">
    <text evidence="5">The sequence shown here is derived from an EMBL/GenBank/DDBJ whole genome shotgun (WGS) entry which is preliminary data.</text>
</comment>
<evidence type="ECO:0000313" key="6">
    <source>
        <dbReference type="Proteomes" id="UP001610728"/>
    </source>
</evidence>
<dbReference type="PANTHER" id="PTHR11759">
    <property type="entry name" value="40S RIBOSOMAL PROTEIN S14/30S RIBOSOMAL PROTEIN S11"/>
    <property type="match status" value="1"/>
</dbReference>
<dbReference type="GO" id="GO:0005840">
    <property type="term" value="C:ribosome"/>
    <property type="evidence" value="ECO:0007669"/>
    <property type="project" value="UniProtKB-KW"/>
</dbReference>
<sequence>MSALFCSRLLARPMASLQRSIQPSLALRLAVAPSASLVINRPFSYSIPRTDDETQKPTESPATTTITASDDAATKSSGSSSSTDTPPKTAPATEAPTSTSTSSTSSALSSPLAHLYPSPKDNNDFPPSTASEMRKLSHTLFAGVAKANSTHVQDADTPLTDAKAGEDDTLEPFHFHVYSHKHNTHITVTRPNRNPIISMSCGNIGIRKSRRKNYDAAYQLTAYVLERLYHEGWQEKIKNLEVVLKGFGAGREAATKVLLGQEGKLLADKIIRVSDATKIKFGGTRSKNPRRI</sequence>
<dbReference type="Proteomes" id="UP001610728">
    <property type="component" value="Unassembled WGS sequence"/>
</dbReference>
<feature type="compositionally biased region" description="Low complexity" evidence="4">
    <location>
        <begin position="60"/>
        <end position="119"/>
    </location>
</feature>
<dbReference type="GeneID" id="98116956"/>
<protein>
    <submittedName>
        <fullName evidence="5">37S ribosomal protein S18, mitochondrial</fullName>
    </submittedName>
</protein>
<dbReference type="HAMAP" id="MF_01310">
    <property type="entry name" value="Ribosomal_uS11"/>
    <property type="match status" value="1"/>
</dbReference>
<keyword evidence="3" id="KW-0687">Ribonucleoprotein</keyword>
<dbReference type="SUPFAM" id="SSF53137">
    <property type="entry name" value="Translational machinery components"/>
    <property type="match status" value="1"/>
</dbReference>
<reference evidence="5 6" key="1">
    <citation type="submission" date="2020-05" db="EMBL/GenBank/DDBJ databases">
        <title>Ceratocystis lukuohia genome.</title>
        <authorList>
            <person name="Harrington T.C."/>
            <person name="Kim K."/>
            <person name="Mayers C.G."/>
        </authorList>
    </citation>
    <scope>NUCLEOTIDE SEQUENCE [LARGE SCALE GENOMIC DNA]</scope>
    <source>
        <strain evidence="5 6">C4212</strain>
    </source>
</reference>
<proteinExistence type="inferred from homology"/>
<dbReference type="RefSeq" id="XP_070859818.1">
    <property type="nucleotide sequence ID" value="XM_071000327.1"/>
</dbReference>
<keyword evidence="6" id="KW-1185">Reference proteome</keyword>
<evidence type="ECO:0000256" key="2">
    <source>
        <dbReference type="ARBA" id="ARBA00022980"/>
    </source>
</evidence>
<evidence type="ECO:0000256" key="4">
    <source>
        <dbReference type="SAM" id="MobiDB-lite"/>
    </source>
</evidence>